<dbReference type="RefSeq" id="WP_057737155.1">
    <property type="nucleotide sequence ID" value="NZ_AZEG01000012.1"/>
</dbReference>
<sequence>MGYRYELLYPKEKVEAKTPIVITMHGMGSNFYDLRPLLGIFETPVIQLHIQGNIPFGNGFAFFEPDFSQQTEEQVIGPVISAVYRQINAILSKEKIAKQPKFILGFSQGAILTVSLSLLYPGWLRGGIVLSGRLPVFFERMFIDKNDVKYPEIFVSQGEKDPLFAPQTGQYLANYLQKHGYHVFYREYPIGHGVHRKTVSDLKNWLRRKV</sequence>
<dbReference type="Pfam" id="PF02230">
    <property type="entry name" value="Abhydrolase_2"/>
    <property type="match status" value="1"/>
</dbReference>
<comment type="similarity">
    <text evidence="1">Belongs to the AB hydrolase superfamily. AB hydrolase 2 family.</text>
</comment>
<dbReference type="PANTHER" id="PTHR10655:SF17">
    <property type="entry name" value="LYSOPHOSPHOLIPASE-LIKE PROTEIN 1"/>
    <property type="match status" value="1"/>
</dbReference>
<evidence type="ECO:0000256" key="3">
    <source>
        <dbReference type="SAM" id="Phobius"/>
    </source>
</evidence>
<dbReference type="GO" id="GO:0016787">
    <property type="term" value="F:hydrolase activity"/>
    <property type="evidence" value="ECO:0007669"/>
    <property type="project" value="UniProtKB-KW"/>
</dbReference>
<dbReference type="STRING" id="1423812.FD20_GL000415"/>
<dbReference type="PANTHER" id="PTHR10655">
    <property type="entry name" value="LYSOPHOSPHOLIPASE-RELATED"/>
    <property type="match status" value="1"/>
</dbReference>
<dbReference type="Proteomes" id="UP000051155">
    <property type="component" value="Unassembled WGS sequence"/>
</dbReference>
<dbReference type="PATRIC" id="fig|1423812.3.peg.434"/>
<dbReference type="InterPro" id="IPR050565">
    <property type="entry name" value="LYPA1-2/EST-like"/>
</dbReference>
<keyword evidence="6" id="KW-1185">Reference proteome</keyword>
<feature type="transmembrane region" description="Helical" evidence="3">
    <location>
        <begin position="102"/>
        <end position="123"/>
    </location>
</feature>
<reference evidence="5 6" key="1">
    <citation type="journal article" date="2015" name="Genome Announc.">
        <title>Expanding the biotechnology potential of lactobacilli through comparative genomics of 213 strains and associated genera.</title>
        <authorList>
            <person name="Sun Z."/>
            <person name="Harris H.M."/>
            <person name="McCann A."/>
            <person name="Guo C."/>
            <person name="Argimon S."/>
            <person name="Zhang W."/>
            <person name="Yang X."/>
            <person name="Jeffery I.B."/>
            <person name="Cooney J.C."/>
            <person name="Kagawa T.F."/>
            <person name="Liu W."/>
            <person name="Song Y."/>
            <person name="Salvetti E."/>
            <person name="Wrobel A."/>
            <person name="Rasinkangas P."/>
            <person name="Parkhill J."/>
            <person name="Rea M.C."/>
            <person name="O'Sullivan O."/>
            <person name="Ritari J."/>
            <person name="Douillard F.P."/>
            <person name="Paul Ross R."/>
            <person name="Yang R."/>
            <person name="Briner A.E."/>
            <person name="Felis G.E."/>
            <person name="de Vos W.M."/>
            <person name="Barrangou R."/>
            <person name="Klaenhammer T.R."/>
            <person name="Caufield P.W."/>
            <person name="Cui Y."/>
            <person name="Zhang H."/>
            <person name="O'Toole P.W."/>
        </authorList>
    </citation>
    <scope>NUCLEOTIDE SEQUENCE [LARGE SCALE GENOMIC DNA]</scope>
    <source>
        <strain evidence="5 6">DSM 19971</strain>
    </source>
</reference>
<accession>A0A0R1PXX1</accession>
<name>A0A0R1PXX1_9LACO</name>
<feature type="domain" description="Phospholipase/carboxylesterase/thioesterase" evidence="4">
    <location>
        <begin position="62"/>
        <end position="207"/>
    </location>
</feature>
<evidence type="ECO:0000313" key="6">
    <source>
        <dbReference type="Proteomes" id="UP000051155"/>
    </source>
</evidence>
<keyword evidence="3" id="KW-0472">Membrane</keyword>
<protein>
    <submittedName>
        <fullName evidence="5">Phospholipase carboxylesterase</fullName>
    </submittedName>
</protein>
<evidence type="ECO:0000313" key="5">
    <source>
        <dbReference type="EMBL" id="KRL37383.1"/>
    </source>
</evidence>
<dbReference type="EMBL" id="AZEG01000012">
    <property type="protein sequence ID" value="KRL37383.1"/>
    <property type="molecule type" value="Genomic_DNA"/>
</dbReference>
<keyword evidence="2" id="KW-0378">Hydrolase</keyword>
<dbReference type="InterPro" id="IPR003140">
    <property type="entry name" value="PLipase/COase/thioEstase"/>
</dbReference>
<organism evidence="5 6">
    <name type="scientific">Liquorilactobacillus uvarum DSM 19971</name>
    <dbReference type="NCBI Taxonomy" id="1423812"/>
    <lineage>
        <taxon>Bacteria</taxon>
        <taxon>Bacillati</taxon>
        <taxon>Bacillota</taxon>
        <taxon>Bacilli</taxon>
        <taxon>Lactobacillales</taxon>
        <taxon>Lactobacillaceae</taxon>
        <taxon>Liquorilactobacillus</taxon>
    </lineage>
</organism>
<dbReference type="InterPro" id="IPR029058">
    <property type="entry name" value="AB_hydrolase_fold"/>
</dbReference>
<dbReference type="SUPFAM" id="SSF53474">
    <property type="entry name" value="alpha/beta-Hydrolases"/>
    <property type="match status" value="1"/>
</dbReference>
<dbReference type="AlphaFoldDB" id="A0A0R1PXX1"/>
<gene>
    <name evidence="5" type="ORF">FD20_GL000415</name>
</gene>
<dbReference type="OrthoDB" id="9795555at2"/>
<evidence type="ECO:0000256" key="2">
    <source>
        <dbReference type="ARBA" id="ARBA00022801"/>
    </source>
</evidence>
<keyword evidence="3" id="KW-0812">Transmembrane</keyword>
<evidence type="ECO:0000259" key="4">
    <source>
        <dbReference type="Pfam" id="PF02230"/>
    </source>
</evidence>
<keyword evidence="3" id="KW-1133">Transmembrane helix</keyword>
<dbReference type="Gene3D" id="3.40.50.1820">
    <property type="entry name" value="alpha/beta hydrolase"/>
    <property type="match status" value="1"/>
</dbReference>
<comment type="caution">
    <text evidence="5">The sequence shown here is derived from an EMBL/GenBank/DDBJ whole genome shotgun (WGS) entry which is preliminary data.</text>
</comment>
<proteinExistence type="inferred from homology"/>
<evidence type="ECO:0000256" key="1">
    <source>
        <dbReference type="ARBA" id="ARBA00006499"/>
    </source>
</evidence>